<dbReference type="AlphaFoldDB" id="A0A1F6NA88"/>
<reference evidence="2 3" key="1">
    <citation type="journal article" date="2016" name="Nat. Commun.">
        <title>Thousands of microbial genomes shed light on interconnected biogeochemical processes in an aquifer system.</title>
        <authorList>
            <person name="Anantharaman K."/>
            <person name="Brown C.T."/>
            <person name="Hug L.A."/>
            <person name="Sharon I."/>
            <person name="Castelle C.J."/>
            <person name="Probst A.J."/>
            <person name="Thomas B.C."/>
            <person name="Singh A."/>
            <person name="Wilkins M.J."/>
            <person name="Karaoz U."/>
            <person name="Brodie E.L."/>
            <person name="Williams K.H."/>
            <person name="Hubbard S.S."/>
            <person name="Banfield J.F."/>
        </authorList>
    </citation>
    <scope>NUCLEOTIDE SEQUENCE [LARGE SCALE GENOMIC DNA]</scope>
</reference>
<evidence type="ECO:0000313" key="3">
    <source>
        <dbReference type="Proteomes" id="UP000178726"/>
    </source>
</evidence>
<gene>
    <name evidence="2" type="ORF">A3I29_02075</name>
</gene>
<sequence length="155" mass="17798">MKEFRTFKKWHGILFLVMVVCALFVYFNAKRWPEAAMIHNNEILKLIIADTFTKQSQGLSDRDSLGEYDGMLFPFGYEAYHTIVMRKMRFSLDLIWLRGSEVVDITLAAKPEAGRKERDLTRYSPKVPANAVIEVAAGSVYKWGIQVGDMLTLDK</sequence>
<evidence type="ECO:0000313" key="2">
    <source>
        <dbReference type="EMBL" id="OGH80832.1"/>
    </source>
</evidence>
<dbReference type="STRING" id="1798689.A3I29_02075"/>
<accession>A0A1F6NA88</accession>
<keyword evidence="1" id="KW-1133">Transmembrane helix</keyword>
<dbReference type="InterPro" id="IPR038695">
    <property type="entry name" value="Saro_0823-like_sf"/>
</dbReference>
<comment type="caution">
    <text evidence="2">The sequence shown here is derived from an EMBL/GenBank/DDBJ whole genome shotgun (WGS) entry which is preliminary data.</text>
</comment>
<keyword evidence="1" id="KW-0812">Transmembrane</keyword>
<dbReference type="PANTHER" id="PTHR37953:SF1">
    <property type="entry name" value="UPF0127 PROTEIN MJ1496"/>
    <property type="match status" value="1"/>
</dbReference>
<dbReference type="EMBL" id="MFQK01000026">
    <property type="protein sequence ID" value="OGH80832.1"/>
    <property type="molecule type" value="Genomic_DNA"/>
</dbReference>
<proteinExistence type="predicted"/>
<name>A0A1F6NA88_9BACT</name>
<organism evidence="2 3">
    <name type="scientific">Candidatus Magasanikbacteria bacterium RIFCSPLOWO2_02_FULL_44_11</name>
    <dbReference type="NCBI Taxonomy" id="1798689"/>
    <lineage>
        <taxon>Bacteria</taxon>
        <taxon>Candidatus Magasanikiibacteriota</taxon>
    </lineage>
</organism>
<feature type="transmembrane region" description="Helical" evidence="1">
    <location>
        <begin position="12"/>
        <end position="29"/>
    </location>
</feature>
<evidence type="ECO:0000256" key="1">
    <source>
        <dbReference type="SAM" id="Phobius"/>
    </source>
</evidence>
<protein>
    <recommendedName>
        <fullName evidence="4">DUF192 domain-containing protein</fullName>
    </recommendedName>
</protein>
<keyword evidence="1" id="KW-0472">Membrane</keyword>
<dbReference type="Proteomes" id="UP000178726">
    <property type="component" value="Unassembled WGS sequence"/>
</dbReference>
<dbReference type="Pfam" id="PF02643">
    <property type="entry name" value="DUF192"/>
    <property type="match status" value="1"/>
</dbReference>
<dbReference type="Gene3D" id="2.60.120.1140">
    <property type="entry name" value="Protein of unknown function DUF192"/>
    <property type="match status" value="1"/>
</dbReference>
<dbReference type="InterPro" id="IPR003795">
    <property type="entry name" value="DUF192"/>
</dbReference>
<evidence type="ECO:0008006" key="4">
    <source>
        <dbReference type="Google" id="ProtNLM"/>
    </source>
</evidence>
<dbReference type="PANTHER" id="PTHR37953">
    <property type="entry name" value="UPF0127 PROTEIN MJ1496"/>
    <property type="match status" value="1"/>
</dbReference>